<dbReference type="EMBL" id="HG941718">
    <property type="protein sequence ID" value="CDN85006.1"/>
    <property type="molecule type" value="Genomic_DNA"/>
</dbReference>
<sequence>MTFKCFYIYCFLFYIIMRRNSSFIPRVNIIVSYFFIFFWKTIMFLTCGCFYIRRLIEHMGK</sequence>
<accession>A0AA36L301</accession>
<name>A0AA36L301_ECOLX</name>
<keyword evidence="1" id="KW-0812">Transmembrane</keyword>
<reference evidence="2 3" key="1">
    <citation type="journal article" date="2014" name="PLoS ONE">
        <title>The complete genome sequence of Escherichia coli EC958: a high quality reference sequence for the globally disseminated multidrug resistant E. coli O25b:H4-ST131 clone.</title>
        <authorList>
            <person name="Forde B.M."/>
            <person name="Ben Zakour N.L."/>
            <person name="Stanton-Cook M."/>
            <person name="Phan M.D."/>
            <person name="Totsika M."/>
            <person name="Peters K.M."/>
            <person name="Chan K.G."/>
            <person name="Schembri M.A."/>
            <person name="Upton M."/>
            <person name="Beatson S.A."/>
        </authorList>
    </citation>
    <scope>NUCLEOTIDE SEQUENCE [LARGE SCALE GENOMIC DNA]</scope>
    <source>
        <strain evidence="2 3">EC958</strain>
    </source>
</reference>
<dbReference type="KEGG" id="ecos:EC958_5188"/>
<feature type="transmembrane region" description="Helical" evidence="1">
    <location>
        <begin position="30"/>
        <end position="52"/>
    </location>
</feature>
<keyword evidence="1" id="KW-1133">Transmembrane helix</keyword>
<dbReference type="AlphaFoldDB" id="A0AA36L301"/>
<feature type="transmembrane region" description="Helical" evidence="1">
    <location>
        <begin position="7"/>
        <end position="24"/>
    </location>
</feature>
<evidence type="ECO:0000313" key="3">
    <source>
        <dbReference type="Proteomes" id="UP000032727"/>
    </source>
</evidence>
<keyword evidence="1" id="KW-0472">Membrane</keyword>
<gene>
    <name evidence="2" type="ORF">EC958_5188</name>
</gene>
<dbReference type="Proteomes" id="UP000032727">
    <property type="component" value="Chromosome I"/>
</dbReference>
<evidence type="ECO:0000256" key="1">
    <source>
        <dbReference type="SAM" id="Phobius"/>
    </source>
</evidence>
<proteinExistence type="predicted"/>
<evidence type="ECO:0000313" key="2">
    <source>
        <dbReference type="EMBL" id="CDN85006.1"/>
    </source>
</evidence>
<organism evidence="2 3">
    <name type="scientific">Escherichia coli O25b:H4-ST131</name>
    <dbReference type="NCBI Taxonomy" id="941322"/>
    <lineage>
        <taxon>Bacteria</taxon>
        <taxon>Pseudomonadati</taxon>
        <taxon>Pseudomonadota</taxon>
        <taxon>Gammaproteobacteria</taxon>
        <taxon>Enterobacterales</taxon>
        <taxon>Enterobacteriaceae</taxon>
        <taxon>Escherichia</taxon>
    </lineage>
</organism>
<protein>
    <submittedName>
        <fullName evidence="2">Uncharacterized protein</fullName>
    </submittedName>
</protein>